<evidence type="ECO:0000313" key="1">
    <source>
        <dbReference type="EMBL" id="OUP67394.1"/>
    </source>
</evidence>
<dbReference type="GO" id="GO:0006508">
    <property type="term" value="P:proteolysis"/>
    <property type="evidence" value="ECO:0007669"/>
    <property type="project" value="UniProtKB-KW"/>
</dbReference>
<evidence type="ECO:0000313" key="2">
    <source>
        <dbReference type="Proteomes" id="UP000196386"/>
    </source>
</evidence>
<protein>
    <submittedName>
        <fullName evidence="1">Membrane-associated protease 1</fullName>
    </submittedName>
</protein>
<organism evidence="1 2">
    <name type="scientific">Anaerotruncus colihominis</name>
    <dbReference type="NCBI Taxonomy" id="169435"/>
    <lineage>
        <taxon>Bacteria</taxon>
        <taxon>Bacillati</taxon>
        <taxon>Bacillota</taxon>
        <taxon>Clostridia</taxon>
        <taxon>Eubacteriales</taxon>
        <taxon>Oscillospiraceae</taxon>
        <taxon>Anaerotruncus</taxon>
    </lineage>
</organism>
<sequence length="141" mass="15249">MAYIVKAEGANAFELTQETVESVKFLTNIPLDSDARAKDTGATIVITGKIRTAADGDLTDSTLKAAKWSHVPAESADAYQKVNIKTIAAGQTVREITYPDAFVISYAEHYDDETGVGTFTMTLRQKKDKLDQIQVAGGYAV</sequence>
<dbReference type="EMBL" id="NFKP01000035">
    <property type="protein sequence ID" value="OUP67394.1"/>
    <property type="molecule type" value="Genomic_DNA"/>
</dbReference>
<keyword evidence="1" id="KW-0378">Hydrolase</keyword>
<proteinExistence type="predicted"/>
<accession>A0A1Y4MF50</accession>
<gene>
    <name evidence="1" type="ORF">B5F11_18550</name>
</gene>
<comment type="caution">
    <text evidence="1">The sequence shown here is derived from an EMBL/GenBank/DDBJ whole genome shotgun (WGS) entry which is preliminary data.</text>
</comment>
<name>A0A1Y4MF50_9FIRM</name>
<dbReference type="RefSeq" id="WP_087303276.1">
    <property type="nucleotide sequence ID" value="NZ_NFKP01000035.1"/>
</dbReference>
<dbReference type="Proteomes" id="UP000196386">
    <property type="component" value="Unassembled WGS sequence"/>
</dbReference>
<keyword evidence="1" id="KW-0645">Protease</keyword>
<reference evidence="2" key="1">
    <citation type="submission" date="2017-04" db="EMBL/GenBank/DDBJ databases">
        <title>Function of individual gut microbiota members based on whole genome sequencing of pure cultures obtained from chicken caecum.</title>
        <authorList>
            <person name="Medvecky M."/>
            <person name="Cejkova D."/>
            <person name="Polansky O."/>
            <person name="Karasova D."/>
            <person name="Kubasova T."/>
            <person name="Cizek A."/>
            <person name="Rychlik I."/>
        </authorList>
    </citation>
    <scope>NUCLEOTIDE SEQUENCE [LARGE SCALE GENOMIC DNA]</scope>
    <source>
        <strain evidence="2">An175</strain>
    </source>
</reference>
<dbReference type="GO" id="GO:0008233">
    <property type="term" value="F:peptidase activity"/>
    <property type="evidence" value="ECO:0007669"/>
    <property type="project" value="UniProtKB-KW"/>
</dbReference>
<dbReference type="AlphaFoldDB" id="A0A1Y4MF50"/>